<dbReference type="InterPro" id="IPR037069">
    <property type="entry name" value="AcylCoA_DH/ox_N_sf"/>
</dbReference>
<gene>
    <name evidence="7 9" type="ORF">BDZ99DRAFT_435980</name>
</gene>
<dbReference type="EMBL" id="MU003694">
    <property type="protein sequence ID" value="KAF2815565.1"/>
    <property type="molecule type" value="Genomic_DNA"/>
</dbReference>
<name>A0A6A6Z5S8_9PEZI</name>
<reference evidence="9" key="3">
    <citation type="submission" date="2025-04" db="UniProtKB">
        <authorList>
            <consortium name="RefSeq"/>
        </authorList>
    </citation>
    <scope>IDENTIFICATION</scope>
    <source>
        <strain evidence="9">CBS 304.34</strain>
    </source>
</reference>
<dbReference type="Gene3D" id="1.20.140.10">
    <property type="entry name" value="Butyryl-CoA Dehydrogenase, subunit A, domain 3"/>
    <property type="match status" value="1"/>
</dbReference>
<evidence type="ECO:0000313" key="8">
    <source>
        <dbReference type="Proteomes" id="UP000504636"/>
    </source>
</evidence>
<evidence type="ECO:0000256" key="5">
    <source>
        <dbReference type="ARBA" id="ARBA00023002"/>
    </source>
</evidence>
<dbReference type="SUPFAM" id="SSF56645">
    <property type="entry name" value="Acyl-CoA dehydrogenase NM domain-like"/>
    <property type="match status" value="1"/>
</dbReference>
<dbReference type="PROSITE" id="PS50255">
    <property type="entry name" value="CYTOCHROME_B5_2"/>
    <property type="match status" value="1"/>
</dbReference>
<dbReference type="SUPFAM" id="SSF55856">
    <property type="entry name" value="Cytochrome b5-like heme/steroid binding domain"/>
    <property type="match status" value="1"/>
</dbReference>
<keyword evidence="5" id="KW-0560">Oxidoreductase</keyword>
<evidence type="ECO:0000256" key="4">
    <source>
        <dbReference type="ARBA" id="ARBA00022827"/>
    </source>
</evidence>
<keyword evidence="3" id="KW-0285">Flavoprotein</keyword>
<comment type="cofactor">
    <cofactor evidence="1">
        <name>FAD</name>
        <dbReference type="ChEBI" id="CHEBI:57692"/>
    </cofactor>
</comment>
<evidence type="ECO:0000256" key="3">
    <source>
        <dbReference type="ARBA" id="ARBA00022630"/>
    </source>
</evidence>
<dbReference type="Proteomes" id="UP000504636">
    <property type="component" value="Unplaced"/>
</dbReference>
<dbReference type="InterPro" id="IPR001199">
    <property type="entry name" value="Cyt_B5-like_heme/steroid-bd"/>
</dbReference>
<dbReference type="InterPro" id="IPR009075">
    <property type="entry name" value="AcylCo_DH/oxidase_C"/>
</dbReference>
<dbReference type="GO" id="GO:0033539">
    <property type="term" value="P:fatty acid beta-oxidation using acyl-CoA dehydrogenase"/>
    <property type="evidence" value="ECO:0007669"/>
    <property type="project" value="TreeGrafter"/>
</dbReference>
<dbReference type="GO" id="GO:0005737">
    <property type="term" value="C:cytoplasm"/>
    <property type="evidence" value="ECO:0007669"/>
    <property type="project" value="TreeGrafter"/>
</dbReference>
<evidence type="ECO:0000259" key="6">
    <source>
        <dbReference type="PROSITE" id="PS50255"/>
    </source>
</evidence>
<dbReference type="InterPro" id="IPR046373">
    <property type="entry name" value="Acyl-CoA_Oxase/DH_mid-dom_sf"/>
</dbReference>
<dbReference type="RefSeq" id="XP_033582529.1">
    <property type="nucleotide sequence ID" value="XM_033717512.1"/>
</dbReference>
<dbReference type="InterPro" id="IPR006091">
    <property type="entry name" value="Acyl-CoA_Oxase/DH_mid-dom"/>
</dbReference>
<evidence type="ECO:0000313" key="9">
    <source>
        <dbReference type="RefSeq" id="XP_033582529.1"/>
    </source>
</evidence>
<keyword evidence="8" id="KW-1185">Reference proteome</keyword>
<dbReference type="GeneID" id="54458405"/>
<dbReference type="InterPro" id="IPR036250">
    <property type="entry name" value="AcylCo_DH-like_C"/>
</dbReference>
<dbReference type="GO" id="GO:0003995">
    <property type="term" value="F:acyl-CoA dehydrogenase activity"/>
    <property type="evidence" value="ECO:0007669"/>
    <property type="project" value="TreeGrafter"/>
</dbReference>
<dbReference type="Pfam" id="PF02770">
    <property type="entry name" value="Acyl-CoA_dh_M"/>
    <property type="match status" value="1"/>
</dbReference>
<evidence type="ECO:0000313" key="7">
    <source>
        <dbReference type="EMBL" id="KAF2815565.1"/>
    </source>
</evidence>
<dbReference type="OrthoDB" id="2588832at2759"/>
<dbReference type="Pfam" id="PF02771">
    <property type="entry name" value="Acyl-CoA_dh_N"/>
    <property type="match status" value="1"/>
</dbReference>
<reference evidence="7 9" key="1">
    <citation type="journal article" date="2020" name="Stud. Mycol.">
        <title>101 Dothideomycetes genomes: a test case for predicting lifestyles and emergence of pathogens.</title>
        <authorList>
            <person name="Haridas S."/>
            <person name="Albert R."/>
            <person name="Binder M."/>
            <person name="Bloem J."/>
            <person name="Labutti K."/>
            <person name="Salamov A."/>
            <person name="Andreopoulos B."/>
            <person name="Baker S."/>
            <person name="Barry K."/>
            <person name="Bills G."/>
            <person name="Bluhm B."/>
            <person name="Cannon C."/>
            <person name="Castanera R."/>
            <person name="Culley D."/>
            <person name="Daum C."/>
            <person name="Ezra D."/>
            <person name="Gonzalez J."/>
            <person name="Henrissat B."/>
            <person name="Kuo A."/>
            <person name="Liang C."/>
            <person name="Lipzen A."/>
            <person name="Lutzoni F."/>
            <person name="Magnuson J."/>
            <person name="Mondo S."/>
            <person name="Nolan M."/>
            <person name="Ohm R."/>
            <person name="Pangilinan J."/>
            <person name="Park H.-J."/>
            <person name="Ramirez L."/>
            <person name="Alfaro M."/>
            <person name="Sun H."/>
            <person name="Tritt A."/>
            <person name="Yoshinaga Y."/>
            <person name="Zwiers L.-H."/>
            <person name="Turgeon B."/>
            <person name="Goodwin S."/>
            <person name="Spatafora J."/>
            <person name="Crous P."/>
            <person name="Grigoriev I."/>
        </authorList>
    </citation>
    <scope>NUCLEOTIDE SEQUENCE</scope>
    <source>
        <strain evidence="7 9">CBS 304.34</strain>
    </source>
</reference>
<dbReference type="SMART" id="SM01117">
    <property type="entry name" value="Cyt-b5"/>
    <property type="match status" value="1"/>
</dbReference>
<proteinExistence type="inferred from homology"/>
<dbReference type="Pfam" id="PF00441">
    <property type="entry name" value="Acyl-CoA_dh_1"/>
    <property type="match status" value="1"/>
</dbReference>
<dbReference type="InterPro" id="IPR050741">
    <property type="entry name" value="Acyl-CoA_dehydrogenase"/>
</dbReference>
<reference evidence="9" key="2">
    <citation type="submission" date="2020-04" db="EMBL/GenBank/DDBJ databases">
        <authorList>
            <consortium name="NCBI Genome Project"/>
        </authorList>
    </citation>
    <scope>NUCLEOTIDE SEQUENCE</scope>
    <source>
        <strain evidence="9">CBS 304.34</strain>
    </source>
</reference>
<evidence type="ECO:0000256" key="1">
    <source>
        <dbReference type="ARBA" id="ARBA00001974"/>
    </source>
</evidence>
<evidence type="ECO:0000256" key="2">
    <source>
        <dbReference type="ARBA" id="ARBA00009347"/>
    </source>
</evidence>
<dbReference type="InterPro" id="IPR013786">
    <property type="entry name" value="AcylCoA_DH/ox_N"/>
</dbReference>
<feature type="domain" description="Cytochrome b5 heme-binding" evidence="6">
    <location>
        <begin position="4"/>
        <end position="79"/>
    </location>
</feature>
<dbReference type="PANTHER" id="PTHR48083">
    <property type="entry name" value="MEDIUM-CHAIN SPECIFIC ACYL-COA DEHYDROGENASE, MITOCHONDRIAL-RELATED"/>
    <property type="match status" value="1"/>
</dbReference>
<sequence>MTLNQTFSLADVAPHNTSESLWCIIDSRVYDLTDFFESHPGGEFVLLQVGGKDATTDFYSLHRQAVLEKYGSLCIGAVENEEAQVIRPHPGDLSIVPYAEPAWLTPQFESPYYNESHRRLQKAMRVFTDTWVTPEAQEKEISGERISLGLIQRMADANILGMRVGPGPHLHGRSILNGVLCGEDVDYFHDLIVSQELVRATARGFWDGNMVGMTISLTAVLQHASPDLKEEVQRDCLSGKKTICLAVSEAFAGSDVANIRTAAEKTRDGQFYVVNGTKKWITNGTWCDYFVTAVNTGNGLSVLLIHRSEGLATKAIKTSYSPAAGTAFVTFDDVKVPVRNLLGEEGKGLKVILSNFNHERWMVTCAGVRMSRIVVEECMKWSNQRLVFGKRLAEQPVIRAKLAKMISLVEAMQAWLEHTTFQMTRMSHASQNEHLAGPIGLLKMYCSRCAHEIAELAVHVFGGRSLTQTGMGSVIEMFHRTTEFDAILGGSEDIIGDMAVRKAMKRFPKSML</sequence>
<dbReference type="InterPro" id="IPR036400">
    <property type="entry name" value="Cyt_B5-like_heme/steroid_sf"/>
</dbReference>
<keyword evidence="4" id="KW-0274">FAD</keyword>
<dbReference type="Gene3D" id="3.10.120.10">
    <property type="entry name" value="Cytochrome b5-like heme/steroid binding domain"/>
    <property type="match status" value="1"/>
</dbReference>
<dbReference type="GO" id="GO:0050660">
    <property type="term" value="F:flavin adenine dinucleotide binding"/>
    <property type="evidence" value="ECO:0007669"/>
    <property type="project" value="InterPro"/>
</dbReference>
<dbReference type="InterPro" id="IPR009100">
    <property type="entry name" value="AcylCoA_DH/oxidase_NM_dom_sf"/>
</dbReference>
<dbReference type="Pfam" id="PF00173">
    <property type="entry name" value="Cyt-b5"/>
    <property type="match status" value="1"/>
</dbReference>
<dbReference type="SUPFAM" id="SSF47203">
    <property type="entry name" value="Acyl-CoA dehydrogenase C-terminal domain-like"/>
    <property type="match status" value="1"/>
</dbReference>
<organism evidence="7">
    <name type="scientific">Mytilinidion resinicola</name>
    <dbReference type="NCBI Taxonomy" id="574789"/>
    <lineage>
        <taxon>Eukaryota</taxon>
        <taxon>Fungi</taxon>
        <taxon>Dikarya</taxon>
        <taxon>Ascomycota</taxon>
        <taxon>Pezizomycotina</taxon>
        <taxon>Dothideomycetes</taxon>
        <taxon>Pleosporomycetidae</taxon>
        <taxon>Mytilinidiales</taxon>
        <taxon>Mytilinidiaceae</taxon>
        <taxon>Mytilinidion</taxon>
    </lineage>
</organism>
<dbReference type="AlphaFoldDB" id="A0A6A6Z5S8"/>
<dbReference type="Gene3D" id="1.10.540.10">
    <property type="entry name" value="Acyl-CoA dehydrogenase/oxidase, N-terminal domain"/>
    <property type="match status" value="1"/>
</dbReference>
<protein>
    <submittedName>
        <fullName evidence="7 9">Acyl-CoA dehydrogenase-like protein</fullName>
    </submittedName>
</protein>
<dbReference type="Gene3D" id="2.40.110.10">
    <property type="entry name" value="Butyryl-CoA Dehydrogenase, subunit A, domain 2"/>
    <property type="match status" value="1"/>
</dbReference>
<accession>A0A6A6Z5S8</accession>
<comment type="similarity">
    <text evidence="2">Belongs to the acyl-CoA dehydrogenase family.</text>
</comment>
<dbReference type="PANTHER" id="PTHR48083:SF28">
    <property type="entry name" value="ACYL-COA DEHYDROGENASE FAMILY PROTEIN (AFU_ORTHOLOGUE AFUA_6G10880)-RELATED"/>
    <property type="match status" value="1"/>
</dbReference>